<dbReference type="PROSITE" id="PS51379">
    <property type="entry name" value="4FE4S_FER_2"/>
    <property type="match status" value="1"/>
</dbReference>
<evidence type="ECO:0000259" key="2">
    <source>
        <dbReference type="PROSITE" id="PS51379"/>
    </source>
</evidence>
<feature type="domain" description="4Fe-4S ferredoxin-type" evidence="2">
    <location>
        <begin position="30"/>
        <end position="61"/>
    </location>
</feature>
<evidence type="ECO:0000313" key="3">
    <source>
        <dbReference type="EMBL" id="KAK3682462.1"/>
    </source>
</evidence>
<sequence length="253" mass="27437">MCELCPPLPHPSSSQRVVAAATLCRVAVLPRPLLDPGTRVGGCVGSCLCVCESVCLRLSPDLAVLGWGWVVIVALLLTRTNSKEEQDEASGLYRGVLPGRQYLNAPATPCPTREASDLNMRTVCLQGTLDRRWRLLKIISAALLHCTHCTRLSVVLEGQKGNGHGAPFLRRTRGIVPRRGLLACLLAHGSGAAVLPVRMNGPLLFFFFPSSTSLTFCGLRIISMHRPRSFRQYVPPPLTFCLPQPPISSISPP</sequence>
<keyword evidence="1" id="KW-0472">Membrane</keyword>
<keyword evidence="4" id="KW-1185">Reference proteome</keyword>
<gene>
    <name evidence="3" type="ORF">B0T22DRAFT_284823</name>
</gene>
<name>A0AAE0X106_9PEZI</name>
<evidence type="ECO:0000313" key="4">
    <source>
        <dbReference type="Proteomes" id="UP001270362"/>
    </source>
</evidence>
<dbReference type="EMBL" id="JAULSO010000005">
    <property type="protein sequence ID" value="KAK3682462.1"/>
    <property type="molecule type" value="Genomic_DNA"/>
</dbReference>
<organism evidence="3 4">
    <name type="scientific">Podospora appendiculata</name>
    <dbReference type="NCBI Taxonomy" id="314037"/>
    <lineage>
        <taxon>Eukaryota</taxon>
        <taxon>Fungi</taxon>
        <taxon>Dikarya</taxon>
        <taxon>Ascomycota</taxon>
        <taxon>Pezizomycotina</taxon>
        <taxon>Sordariomycetes</taxon>
        <taxon>Sordariomycetidae</taxon>
        <taxon>Sordariales</taxon>
        <taxon>Podosporaceae</taxon>
        <taxon>Podospora</taxon>
    </lineage>
</organism>
<evidence type="ECO:0000256" key="1">
    <source>
        <dbReference type="SAM" id="Phobius"/>
    </source>
</evidence>
<keyword evidence="1" id="KW-1133">Transmembrane helix</keyword>
<proteinExistence type="predicted"/>
<dbReference type="AlphaFoldDB" id="A0AAE0X106"/>
<reference evidence="3" key="1">
    <citation type="journal article" date="2023" name="Mol. Phylogenet. Evol.">
        <title>Genome-scale phylogeny and comparative genomics of the fungal order Sordariales.</title>
        <authorList>
            <person name="Hensen N."/>
            <person name="Bonometti L."/>
            <person name="Westerberg I."/>
            <person name="Brannstrom I.O."/>
            <person name="Guillou S."/>
            <person name="Cros-Aarteil S."/>
            <person name="Calhoun S."/>
            <person name="Haridas S."/>
            <person name="Kuo A."/>
            <person name="Mondo S."/>
            <person name="Pangilinan J."/>
            <person name="Riley R."/>
            <person name="LaButti K."/>
            <person name="Andreopoulos B."/>
            <person name="Lipzen A."/>
            <person name="Chen C."/>
            <person name="Yan M."/>
            <person name="Daum C."/>
            <person name="Ng V."/>
            <person name="Clum A."/>
            <person name="Steindorff A."/>
            <person name="Ohm R.A."/>
            <person name="Martin F."/>
            <person name="Silar P."/>
            <person name="Natvig D.O."/>
            <person name="Lalanne C."/>
            <person name="Gautier V."/>
            <person name="Ament-Velasquez S.L."/>
            <person name="Kruys A."/>
            <person name="Hutchinson M.I."/>
            <person name="Powell A.J."/>
            <person name="Barry K."/>
            <person name="Miller A.N."/>
            <person name="Grigoriev I.V."/>
            <person name="Debuchy R."/>
            <person name="Gladieux P."/>
            <person name="Hiltunen Thoren M."/>
            <person name="Johannesson H."/>
        </authorList>
    </citation>
    <scope>NUCLEOTIDE SEQUENCE</scope>
    <source>
        <strain evidence="3">CBS 314.62</strain>
    </source>
</reference>
<dbReference type="Proteomes" id="UP001270362">
    <property type="component" value="Unassembled WGS sequence"/>
</dbReference>
<reference evidence="3" key="2">
    <citation type="submission" date="2023-06" db="EMBL/GenBank/DDBJ databases">
        <authorList>
            <consortium name="Lawrence Berkeley National Laboratory"/>
            <person name="Haridas S."/>
            <person name="Hensen N."/>
            <person name="Bonometti L."/>
            <person name="Westerberg I."/>
            <person name="Brannstrom I.O."/>
            <person name="Guillou S."/>
            <person name="Cros-Aarteil S."/>
            <person name="Calhoun S."/>
            <person name="Kuo A."/>
            <person name="Mondo S."/>
            <person name="Pangilinan J."/>
            <person name="Riley R."/>
            <person name="Labutti K."/>
            <person name="Andreopoulos B."/>
            <person name="Lipzen A."/>
            <person name="Chen C."/>
            <person name="Yanf M."/>
            <person name="Daum C."/>
            <person name="Ng V."/>
            <person name="Clum A."/>
            <person name="Steindorff A."/>
            <person name="Ohm R."/>
            <person name="Martin F."/>
            <person name="Silar P."/>
            <person name="Natvig D."/>
            <person name="Lalanne C."/>
            <person name="Gautier V."/>
            <person name="Ament-Velasquez S.L."/>
            <person name="Kruys A."/>
            <person name="Hutchinson M.I."/>
            <person name="Powell A.J."/>
            <person name="Barry K."/>
            <person name="Miller A.N."/>
            <person name="Grigoriev I.V."/>
            <person name="Debuchy R."/>
            <person name="Gladieux P."/>
            <person name="Thoren M.H."/>
            <person name="Johannesson H."/>
        </authorList>
    </citation>
    <scope>NUCLEOTIDE SEQUENCE</scope>
    <source>
        <strain evidence="3">CBS 314.62</strain>
    </source>
</reference>
<accession>A0AAE0X106</accession>
<protein>
    <recommendedName>
        <fullName evidence="2">4Fe-4S ferredoxin-type domain-containing protein</fullName>
    </recommendedName>
</protein>
<comment type="caution">
    <text evidence="3">The sequence shown here is derived from an EMBL/GenBank/DDBJ whole genome shotgun (WGS) entry which is preliminary data.</text>
</comment>
<keyword evidence="1" id="KW-0812">Transmembrane</keyword>
<feature type="transmembrane region" description="Helical" evidence="1">
    <location>
        <begin position="203"/>
        <end position="222"/>
    </location>
</feature>
<dbReference type="InterPro" id="IPR017896">
    <property type="entry name" value="4Fe4S_Fe-S-bd"/>
</dbReference>